<proteinExistence type="predicted"/>
<dbReference type="AlphaFoldDB" id="F3ZWR3"/>
<dbReference type="GO" id="GO:0016787">
    <property type="term" value="F:hydrolase activity"/>
    <property type="evidence" value="ECO:0007669"/>
    <property type="project" value="UniProtKB-KW"/>
</dbReference>
<dbReference type="SFLD" id="SFLDF00035">
    <property type="entry name" value="phosphoglycolate_phosphatase"/>
    <property type="match status" value="1"/>
</dbReference>
<dbReference type="InterPro" id="IPR006439">
    <property type="entry name" value="HAD-SF_hydro_IA"/>
</dbReference>
<dbReference type="SFLD" id="SFLDG01135">
    <property type="entry name" value="C1.5.6:_HAD__Beta-PGM__Phospha"/>
    <property type="match status" value="1"/>
</dbReference>
<dbReference type="EMBL" id="CP002360">
    <property type="protein sequence ID" value="AEE96506.1"/>
    <property type="molecule type" value="Genomic_DNA"/>
</dbReference>
<organism evidence="1 2">
    <name type="scientific">Mahella australiensis (strain DSM 15567 / CIP 107919 / 50-1 BON)</name>
    <dbReference type="NCBI Taxonomy" id="697281"/>
    <lineage>
        <taxon>Bacteria</taxon>
        <taxon>Bacillati</taxon>
        <taxon>Bacillota</taxon>
        <taxon>Clostridia</taxon>
        <taxon>Thermoanaerobacterales</taxon>
        <taxon>Thermoanaerobacterales Family IV. Incertae Sedis</taxon>
        <taxon>Mahella</taxon>
    </lineage>
</organism>
<dbReference type="Pfam" id="PF00702">
    <property type="entry name" value="Hydrolase"/>
    <property type="match status" value="1"/>
</dbReference>
<evidence type="ECO:0000313" key="1">
    <source>
        <dbReference type="EMBL" id="AEE96506.1"/>
    </source>
</evidence>
<dbReference type="RefSeq" id="WP_013780936.1">
    <property type="nucleotide sequence ID" value="NC_015520.1"/>
</dbReference>
<keyword evidence="1" id="KW-0378">Hydrolase</keyword>
<dbReference type="PANTHER" id="PTHR42896:SF2">
    <property type="entry name" value="CBBY-LIKE PROTEIN"/>
    <property type="match status" value="1"/>
</dbReference>
<dbReference type="PANTHER" id="PTHR42896">
    <property type="entry name" value="XYLULOSE-1,5-BISPHOSPHATE (XUBP) PHOSPHATASE"/>
    <property type="match status" value="1"/>
</dbReference>
<dbReference type="NCBIfam" id="TIGR01509">
    <property type="entry name" value="HAD-SF-IA-v3"/>
    <property type="match status" value="1"/>
</dbReference>
<dbReference type="Proteomes" id="UP000008457">
    <property type="component" value="Chromosome"/>
</dbReference>
<dbReference type="CDD" id="cd07528">
    <property type="entry name" value="HAD_CbbY-like"/>
    <property type="match status" value="1"/>
</dbReference>
<dbReference type="InterPro" id="IPR023198">
    <property type="entry name" value="PGP-like_dom2"/>
</dbReference>
<dbReference type="Gene3D" id="1.10.150.240">
    <property type="entry name" value="Putative phosphatase, domain 2"/>
    <property type="match status" value="1"/>
</dbReference>
<dbReference type="PRINTS" id="PR00413">
    <property type="entry name" value="HADHALOGNASE"/>
</dbReference>
<reference evidence="2" key="1">
    <citation type="submission" date="2010-11" db="EMBL/GenBank/DDBJ databases">
        <title>The complete genome of Mahella australiensis DSM 15567.</title>
        <authorList>
            <consortium name="US DOE Joint Genome Institute (JGI-PGF)"/>
            <person name="Lucas S."/>
            <person name="Copeland A."/>
            <person name="Lapidus A."/>
            <person name="Bruce D."/>
            <person name="Goodwin L."/>
            <person name="Pitluck S."/>
            <person name="Kyrpides N."/>
            <person name="Mavromatis K."/>
            <person name="Pagani I."/>
            <person name="Ivanova N."/>
            <person name="Teshima H."/>
            <person name="Brettin T."/>
            <person name="Detter J.C."/>
            <person name="Han C."/>
            <person name="Tapia R."/>
            <person name="Land M."/>
            <person name="Hauser L."/>
            <person name="Markowitz V."/>
            <person name="Cheng J.-F."/>
            <person name="Hugenholtz P."/>
            <person name="Woyke T."/>
            <person name="Wu D."/>
            <person name="Spring S."/>
            <person name="Pukall R."/>
            <person name="Steenblock K."/>
            <person name="Schneider S."/>
            <person name="Klenk H.-P."/>
            <person name="Eisen J.A."/>
        </authorList>
    </citation>
    <scope>NUCLEOTIDE SEQUENCE [LARGE SCALE GENOMIC DNA]</scope>
    <source>
        <strain evidence="2">DSM 15567 / CIP 107919 / 50-1 BON</strain>
    </source>
</reference>
<evidence type="ECO:0000313" key="2">
    <source>
        <dbReference type="Proteomes" id="UP000008457"/>
    </source>
</evidence>
<dbReference type="STRING" id="697281.Mahau_1312"/>
<keyword evidence="2" id="KW-1185">Reference proteome</keyword>
<dbReference type="InterPro" id="IPR036412">
    <property type="entry name" value="HAD-like_sf"/>
</dbReference>
<sequence length="259" mass="29208">MNSEGNILRALIFDCDGVIAETERDGHRVAFNRAFKEAGLDIEWSVEEYRELVKIAGGKERMRAYFNEHRYLLPPEVLNDEFINGLHKRKTEIFTEMNARGELPIRPGIKRIIQEAHDRGVILAVCSTSNEKSVRSLLRAVLGSERLDWFDGIFAGDIVKAKKPAPDIYNLVKDRFGLQGSECFVVEDSRNGLLAAKSAGMHCMVTVSFYSIGEDFSEADMVVSSLGDPDQPMEIIKGHPNMSDRPIRYITLDVLEKML</sequence>
<protein>
    <submittedName>
        <fullName evidence="1">HAD-superfamily hydrolase, subfamily IA, variant 3</fullName>
    </submittedName>
</protein>
<dbReference type="KEGG" id="mas:Mahau_1312"/>
<name>F3ZWR3_MAHA5</name>
<reference evidence="1 2" key="2">
    <citation type="journal article" date="2011" name="Stand. Genomic Sci.">
        <title>Complete genome sequence of Mahella australiensis type strain (50-1 BON).</title>
        <authorList>
            <person name="Sikorski J."/>
            <person name="Teshima H."/>
            <person name="Nolan M."/>
            <person name="Lucas S."/>
            <person name="Hammon N."/>
            <person name="Deshpande S."/>
            <person name="Cheng J.F."/>
            <person name="Pitluck S."/>
            <person name="Liolios K."/>
            <person name="Pagani I."/>
            <person name="Ivanova N."/>
            <person name="Huntemann M."/>
            <person name="Mavromatis K."/>
            <person name="Ovchinikova G."/>
            <person name="Pati A."/>
            <person name="Tapia R."/>
            <person name="Han C."/>
            <person name="Goodwin L."/>
            <person name="Chen A."/>
            <person name="Palaniappan K."/>
            <person name="Land M."/>
            <person name="Hauser L."/>
            <person name="Ngatchou-Djao O.D."/>
            <person name="Rohde M."/>
            <person name="Pukall R."/>
            <person name="Spring S."/>
            <person name="Abt B."/>
            <person name="Goker M."/>
            <person name="Detter J.C."/>
            <person name="Woyke T."/>
            <person name="Bristow J."/>
            <person name="Markowitz V."/>
            <person name="Hugenholtz P."/>
            <person name="Eisen J.A."/>
            <person name="Kyrpides N.C."/>
            <person name="Klenk H.P."/>
            <person name="Lapidus A."/>
        </authorList>
    </citation>
    <scope>NUCLEOTIDE SEQUENCE [LARGE SCALE GENOMIC DNA]</scope>
    <source>
        <strain evidence="2">DSM 15567 / CIP 107919 / 50-1 BON</strain>
    </source>
</reference>
<dbReference type="InterPro" id="IPR023214">
    <property type="entry name" value="HAD_sf"/>
</dbReference>
<accession>F3ZWR3</accession>
<dbReference type="HOGENOM" id="CLU_045011_0_2_9"/>
<dbReference type="eggNOG" id="COG0637">
    <property type="taxonomic scope" value="Bacteria"/>
</dbReference>
<dbReference type="SUPFAM" id="SSF56784">
    <property type="entry name" value="HAD-like"/>
    <property type="match status" value="1"/>
</dbReference>
<dbReference type="InterPro" id="IPR044999">
    <property type="entry name" value="CbbY-like"/>
</dbReference>
<dbReference type="Gene3D" id="3.40.50.1000">
    <property type="entry name" value="HAD superfamily/HAD-like"/>
    <property type="match status" value="1"/>
</dbReference>
<dbReference type="SFLD" id="SFLDS00003">
    <property type="entry name" value="Haloacid_Dehalogenase"/>
    <property type="match status" value="1"/>
</dbReference>
<gene>
    <name evidence="1" type="ordered locus">Mahau_1312</name>
</gene>
<dbReference type="SFLD" id="SFLDG01129">
    <property type="entry name" value="C1.5:_HAD__Beta-PGM__Phosphata"/>
    <property type="match status" value="1"/>
</dbReference>